<name>A0A317UZM1_9EURO</name>
<dbReference type="RefSeq" id="XP_025394643.1">
    <property type="nucleotide sequence ID" value="XM_025546959.1"/>
</dbReference>
<dbReference type="STRING" id="1448321.A0A317UZM1"/>
<dbReference type="Proteomes" id="UP000247233">
    <property type="component" value="Unassembled WGS sequence"/>
</dbReference>
<dbReference type="VEuPathDB" id="FungiDB:BO70DRAFT_400922"/>
<accession>A0A317UZM1</accession>
<dbReference type="AlphaFoldDB" id="A0A317UZM1"/>
<protein>
    <submittedName>
        <fullName evidence="1">Uncharacterized protein</fullName>
    </submittedName>
</protein>
<evidence type="ECO:0000313" key="1">
    <source>
        <dbReference type="EMBL" id="PWY65972.1"/>
    </source>
</evidence>
<organism evidence="1 2">
    <name type="scientific">Aspergillus heteromorphus CBS 117.55</name>
    <dbReference type="NCBI Taxonomy" id="1448321"/>
    <lineage>
        <taxon>Eukaryota</taxon>
        <taxon>Fungi</taxon>
        <taxon>Dikarya</taxon>
        <taxon>Ascomycota</taxon>
        <taxon>Pezizomycotina</taxon>
        <taxon>Eurotiomycetes</taxon>
        <taxon>Eurotiomycetidae</taxon>
        <taxon>Eurotiales</taxon>
        <taxon>Aspergillaceae</taxon>
        <taxon>Aspergillus</taxon>
        <taxon>Aspergillus subgen. Circumdati</taxon>
    </lineage>
</organism>
<reference evidence="1 2" key="1">
    <citation type="submission" date="2016-12" db="EMBL/GenBank/DDBJ databases">
        <title>The genomes of Aspergillus section Nigri reveals drivers in fungal speciation.</title>
        <authorList>
            <consortium name="DOE Joint Genome Institute"/>
            <person name="Vesth T.C."/>
            <person name="Nybo J."/>
            <person name="Theobald S."/>
            <person name="Brandl J."/>
            <person name="Frisvad J.C."/>
            <person name="Nielsen K.F."/>
            <person name="Lyhne E.K."/>
            <person name="Kogle M.E."/>
            <person name="Kuo A."/>
            <person name="Riley R."/>
            <person name="Clum A."/>
            <person name="Nolan M."/>
            <person name="Lipzen A."/>
            <person name="Salamov A."/>
            <person name="Henrissat B."/>
            <person name="Wiebenga A."/>
            <person name="De Vries R.P."/>
            <person name="Grigoriev I.V."/>
            <person name="Mortensen U.H."/>
            <person name="Andersen M.R."/>
            <person name="Baker S.E."/>
        </authorList>
    </citation>
    <scope>NUCLEOTIDE SEQUENCE [LARGE SCALE GENOMIC DNA]</scope>
    <source>
        <strain evidence="1 2">CBS 117.55</strain>
    </source>
</reference>
<comment type="caution">
    <text evidence="1">The sequence shown here is derived from an EMBL/GenBank/DDBJ whole genome shotgun (WGS) entry which is preliminary data.</text>
</comment>
<evidence type="ECO:0000313" key="2">
    <source>
        <dbReference type="Proteomes" id="UP000247233"/>
    </source>
</evidence>
<dbReference type="EMBL" id="MSFL01000048">
    <property type="protein sequence ID" value="PWY65972.1"/>
    <property type="molecule type" value="Genomic_DNA"/>
</dbReference>
<keyword evidence="2" id="KW-1185">Reference proteome</keyword>
<sequence length="91" mass="10262">MVEVGDCPSPFKHGYLQSINSPCSPPIPWIKASLRLARNRLRSLDDIPADDSRRSYPCFQPDVFHLNLELVEQLEQIATEKSVTQPQTVVA</sequence>
<proteinExistence type="predicted"/>
<gene>
    <name evidence="1" type="ORF">BO70DRAFT_400922</name>
</gene>
<dbReference type="GeneID" id="37069196"/>